<evidence type="ECO:0000313" key="3">
    <source>
        <dbReference type="Proteomes" id="UP000681340"/>
    </source>
</evidence>
<name>A0A919SFI6_9ACTN</name>
<dbReference type="AlphaFoldDB" id="A0A919SFI6"/>
<dbReference type="RefSeq" id="WP_212990236.1">
    <property type="nucleotide sequence ID" value="NZ_BAABEA010000005.1"/>
</dbReference>
<keyword evidence="1" id="KW-0472">Membrane</keyword>
<keyword evidence="1" id="KW-1133">Transmembrane helix</keyword>
<accession>A0A919SFI6</accession>
<evidence type="ECO:0000256" key="1">
    <source>
        <dbReference type="SAM" id="Phobius"/>
    </source>
</evidence>
<keyword evidence="1" id="KW-0812">Transmembrane</keyword>
<organism evidence="2 3">
    <name type="scientific">Actinoplanes auranticolor</name>
    <dbReference type="NCBI Taxonomy" id="47988"/>
    <lineage>
        <taxon>Bacteria</taxon>
        <taxon>Bacillati</taxon>
        <taxon>Actinomycetota</taxon>
        <taxon>Actinomycetes</taxon>
        <taxon>Micromonosporales</taxon>
        <taxon>Micromonosporaceae</taxon>
        <taxon>Actinoplanes</taxon>
    </lineage>
</organism>
<dbReference type="EMBL" id="BOQL01000032">
    <property type="protein sequence ID" value="GIM70724.1"/>
    <property type="molecule type" value="Genomic_DNA"/>
</dbReference>
<protein>
    <submittedName>
        <fullName evidence="2">Uncharacterized protein</fullName>
    </submittedName>
</protein>
<evidence type="ECO:0000313" key="2">
    <source>
        <dbReference type="EMBL" id="GIM70724.1"/>
    </source>
</evidence>
<reference evidence="2" key="1">
    <citation type="submission" date="2021-03" db="EMBL/GenBank/DDBJ databases">
        <title>Whole genome shotgun sequence of Actinoplanes auranticolor NBRC 12245.</title>
        <authorList>
            <person name="Komaki H."/>
            <person name="Tamura T."/>
        </authorList>
    </citation>
    <scope>NUCLEOTIDE SEQUENCE</scope>
    <source>
        <strain evidence="2">NBRC 12245</strain>
    </source>
</reference>
<proteinExistence type="predicted"/>
<comment type="caution">
    <text evidence="2">The sequence shown here is derived from an EMBL/GenBank/DDBJ whole genome shotgun (WGS) entry which is preliminary data.</text>
</comment>
<sequence>MTETVRQQLCLIAAGTGALTALVALDVVAGPRLGIADHETLISLTRRLALWMTAACLSFVALRPLRPTVRTGR</sequence>
<dbReference type="Proteomes" id="UP000681340">
    <property type="component" value="Unassembled WGS sequence"/>
</dbReference>
<feature type="transmembrane region" description="Helical" evidence="1">
    <location>
        <begin position="48"/>
        <end position="65"/>
    </location>
</feature>
<gene>
    <name evidence="2" type="ORF">Aau02nite_42380</name>
</gene>
<keyword evidence="3" id="KW-1185">Reference proteome</keyword>